<dbReference type="AlphaFoldDB" id="A0A7D7Q9V0"/>
<sequence length="160" mass="17904">MKKISDLFSRSSRKRILYHSFFFGAIATAGVISNAFSLSSQAYAQTPPPIVNNTEINNYAQAVLAMEPARQNAFEEIKKLIGNGEIPKIVCNDSNSINGLPRKAQDIAVNYCTRSQKIVEDNGLSIDQFNKITIELQNNNLLKRQVYNTLLRLQQTPESP</sequence>
<organism evidence="2 3">
    <name type="scientific">Nostoc edaphicum CCNP1411</name>
    <dbReference type="NCBI Taxonomy" id="1472755"/>
    <lineage>
        <taxon>Bacteria</taxon>
        <taxon>Bacillati</taxon>
        <taxon>Cyanobacteriota</taxon>
        <taxon>Cyanophyceae</taxon>
        <taxon>Nostocales</taxon>
        <taxon>Nostocaceae</taxon>
        <taxon>Nostoc</taxon>
    </lineage>
</organism>
<protein>
    <submittedName>
        <fullName evidence="2">DUF4168 domain-containing protein</fullName>
    </submittedName>
</protein>
<evidence type="ECO:0000313" key="3">
    <source>
        <dbReference type="Proteomes" id="UP000514713"/>
    </source>
</evidence>
<dbReference type="Pfam" id="PF13767">
    <property type="entry name" value="DUF4168"/>
    <property type="match status" value="1"/>
</dbReference>
<dbReference type="EMBL" id="CP054698">
    <property type="protein sequence ID" value="QMS88297.1"/>
    <property type="molecule type" value="Genomic_DNA"/>
</dbReference>
<proteinExistence type="predicted"/>
<dbReference type="RefSeq" id="WP_181931474.1">
    <property type="nucleotide sequence ID" value="NZ_CP054698.1"/>
</dbReference>
<keyword evidence="3" id="KW-1185">Reference proteome</keyword>
<evidence type="ECO:0000313" key="2">
    <source>
        <dbReference type="EMBL" id="QMS88297.1"/>
    </source>
</evidence>
<reference evidence="3" key="1">
    <citation type="submission" date="2020-06" db="EMBL/GenBank/DDBJ databases">
        <title>Nostoc edaphicum CCNP1411 genome.</title>
        <authorList>
            <person name="Fidor A."/>
            <person name="Grabski M."/>
            <person name="Gawor J."/>
            <person name="Gromadka R."/>
            <person name="Wegrzyn G."/>
            <person name="Mazur-Marzec H."/>
        </authorList>
    </citation>
    <scope>NUCLEOTIDE SEQUENCE [LARGE SCALE GENOMIC DNA]</scope>
    <source>
        <strain evidence="3">CCNP1411</strain>
    </source>
</reference>
<gene>
    <name evidence="2" type="ORF">HUN01_12075</name>
</gene>
<name>A0A7D7Q9V0_9NOSO</name>
<dbReference type="KEGG" id="ned:HUN01_12075"/>
<accession>A0A7D7Q9V0</accession>
<dbReference type="Proteomes" id="UP000514713">
    <property type="component" value="Chromosome"/>
</dbReference>
<evidence type="ECO:0000259" key="1">
    <source>
        <dbReference type="Pfam" id="PF13767"/>
    </source>
</evidence>
<dbReference type="InterPro" id="IPR025433">
    <property type="entry name" value="DUF4168"/>
</dbReference>
<feature type="domain" description="DUF4168" evidence="1">
    <location>
        <begin position="53"/>
        <end position="146"/>
    </location>
</feature>